<reference evidence="7" key="1">
    <citation type="journal article" date="2022" name="Int. J. Mol. Sci.">
        <title>Draft Genome of Tanacetum Coccineum: Genomic Comparison of Closely Related Tanacetum-Family Plants.</title>
        <authorList>
            <person name="Yamashiro T."/>
            <person name="Shiraishi A."/>
            <person name="Nakayama K."/>
            <person name="Satake H."/>
        </authorList>
    </citation>
    <scope>NUCLEOTIDE SEQUENCE</scope>
</reference>
<keyword evidence="5" id="KW-0143">Chaperone</keyword>
<evidence type="ECO:0000256" key="6">
    <source>
        <dbReference type="ARBA" id="ARBA00023242"/>
    </source>
</evidence>
<proteinExistence type="inferred from homology"/>
<evidence type="ECO:0000256" key="4">
    <source>
        <dbReference type="ARBA" id="ARBA00023163"/>
    </source>
</evidence>
<reference evidence="7" key="2">
    <citation type="submission" date="2022-01" db="EMBL/GenBank/DDBJ databases">
        <authorList>
            <person name="Yamashiro T."/>
            <person name="Shiraishi A."/>
            <person name="Satake H."/>
            <person name="Nakayama K."/>
        </authorList>
    </citation>
    <scope>NUCLEOTIDE SEQUENCE</scope>
</reference>
<evidence type="ECO:0000256" key="5">
    <source>
        <dbReference type="ARBA" id="ARBA00023186"/>
    </source>
</evidence>
<dbReference type="Proteomes" id="UP001151760">
    <property type="component" value="Unassembled WGS sequence"/>
</dbReference>
<dbReference type="SUPFAM" id="SSF101546">
    <property type="entry name" value="ASF1-like"/>
    <property type="match status" value="1"/>
</dbReference>
<dbReference type="InterPro" id="IPR006818">
    <property type="entry name" value="ASF1-like"/>
</dbReference>
<dbReference type="PANTHER" id="PTHR12040:SF31">
    <property type="entry name" value="HISTONE CHAPERONE ASF1"/>
    <property type="match status" value="1"/>
</dbReference>
<keyword evidence="6" id="KW-0539">Nucleus</keyword>
<dbReference type="Gene3D" id="2.60.40.1490">
    <property type="entry name" value="Histone chaperone ASF1-like"/>
    <property type="match status" value="1"/>
</dbReference>
<evidence type="ECO:0000256" key="2">
    <source>
        <dbReference type="ARBA" id="ARBA00006051"/>
    </source>
</evidence>
<keyword evidence="8" id="KW-1185">Reference proteome</keyword>
<gene>
    <name evidence="7" type="ORF">Tco_0678784</name>
</gene>
<organism evidence="7 8">
    <name type="scientific">Tanacetum coccineum</name>
    <dbReference type="NCBI Taxonomy" id="301880"/>
    <lineage>
        <taxon>Eukaryota</taxon>
        <taxon>Viridiplantae</taxon>
        <taxon>Streptophyta</taxon>
        <taxon>Embryophyta</taxon>
        <taxon>Tracheophyta</taxon>
        <taxon>Spermatophyta</taxon>
        <taxon>Magnoliopsida</taxon>
        <taxon>eudicotyledons</taxon>
        <taxon>Gunneridae</taxon>
        <taxon>Pentapetalae</taxon>
        <taxon>asterids</taxon>
        <taxon>campanulids</taxon>
        <taxon>Asterales</taxon>
        <taxon>Asteraceae</taxon>
        <taxon>Asteroideae</taxon>
        <taxon>Anthemideae</taxon>
        <taxon>Anthemidinae</taxon>
        <taxon>Tanacetum</taxon>
    </lineage>
</organism>
<dbReference type="InterPro" id="IPR036747">
    <property type="entry name" value="ASF1-like_sf"/>
</dbReference>
<keyword evidence="3" id="KW-0805">Transcription regulation</keyword>
<dbReference type="EMBL" id="BQNB010009488">
    <property type="protein sequence ID" value="GJS64220.1"/>
    <property type="molecule type" value="Genomic_DNA"/>
</dbReference>
<comment type="subcellular location">
    <subcellularLocation>
        <location evidence="1">Nucleus</location>
    </subcellularLocation>
</comment>
<dbReference type="Pfam" id="PF04729">
    <property type="entry name" value="ASF1_hist_chap"/>
    <property type="match status" value="1"/>
</dbReference>
<comment type="caution">
    <text evidence="7">The sequence shown here is derived from an EMBL/GenBank/DDBJ whole genome shotgun (WGS) entry which is preliminary data.</text>
</comment>
<protein>
    <submittedName>
        <fullName evidence="7">Probable histone chaperone ASF1A</fullName>
    </submittedName>
</protein>
<evidence type="ECO:0000256" key="3">
    <source>
        <dbReference type="ARBA" id="ARBA00023015"/>
    </source>
</evidence>
<name>A0ABQ4XGP7_9ASTR</name>
<evidence type="ECO:0000256" key="1">
    <source>
        <dbReference type="ARBA" id="ARBA00004123"/>
    </source>
</evidence>
<keyword evidence="4" id="KW-0804">Transcription</keyword>
<dbReference type="PANTHER" id="PTHR12040">
    <property type="entry name" value="ANTI-SILENCING PROTEIN 1"/>
    <property type="match status" value="1"/>
</dbReference>
<accession>A0ABQ4XGP7</accession>
<evidence type="ECO:0000313" key="7">
    <source>
        <dbReference type="EMBL" id="GJS64220.1"/>
    </source>
</evidence>
<sequence>MFAYKTLDLELKLTYVGSATDETYVKVFESVLVGPINVGKYRFVFEGQVDFSSSILEPPELKEEHQVVNVFSTNAEDAIHALADVDKVSPQGTKLKGSMWWKETGTEEYNELLGGDYCASKGDYNNQLMRVL</sequence>
<evidence type="ECO:0000313" key="8">
    <source>
        <dbReference type="Proteomes" id="UP001151760"/>
    </source>
</evidence>
<comment type="similarity">
    <text evidence="2">Belongs to the ASF1 family.</text>
</comment>